<dbReference type="GO" id="GO:0031514">
    <property type="term" value="C:motile cilium"/>
    <property type="evidence" value="ECO:0007669"/>
    <property type="project" value="UniProtKB-SubCell"/>
</dbReference>
<feature type="region of interest" description="Disordered" evidence="9">
    <location>
        <begin position="1"/>
        <end position="64"/>
    </location>
</feature>
<organism evidence="11 12">
    <name type="scientific">Etheostoma spectabile</name>
    <name type="common">orangethroat darter</name>
    <dbReference type="NCBI Taxonomy" id="54343"/>
    <lineage>
        <taxon>Eukaryota</taxon>
        <taxon>Metazoa</taxon>
        <taxon>Chordata</taxon>
        <taxon>Craniata</taxon>
        <taxon>Vertebrata</taxon>
        <taxon>Euteleostomi</taxon>
        <taxon>Actinopterygii</taxon>
        <taxon>Neopterygii</taxon>
        <taxon>Teleostei</taxon>
        <taxon>Neoteleostei</taxon>
        <taxon>Acanthomorphata</taxon>
        <taxon>Eupercaria</taxon>
        <taxon>Perciformes</taxon>
        <taxon>Percoidei</taxon>
        <taxon>Percidae</taxon>
        <taxon>Etheostomatinae</taxon>
        <taxon>Etheostoma</taxon>
    </lineage>
</organism>
<keyword evidence="3 8" id="KW-0175">Coiled coil</keyword>
<evidence type="ECO:0000256" key="1">
    <source>
        <dbReference type="ARBA" id="ARBA00004230"/>
    </source>
</evidence>
<evidence type="ECO:0000259" key="10">
    <source>
        <dbReference type="Pfam" id="PF13868"/>
    </source>
</evidence>
<comment type="similarity">
    <text evidence="6">Belongs to the CFAP45 family.</text>
</comment>
<feature type="coiled-coil region" evidence="8">
    <location>
        <begin position="104"/>
        <end position="385"/>
    </location>
</feature>
<dbReference type="Proteomes" id="UP000327493">
    <property type="component" value="Chromosome 3"/>
</dbReference>
<dbReference type="PANTHER" id="PTHR15504">
    <property type="entry name" value="NASOPHARYNGEAL EPITHELIUM SPECIFIC PROTEIN 1"/>
    <property type="match status" value="1"/>
</dbReference>
<evidence type="ECO:0000256" key="5">
    <source>
        <dbReference type="ARBA" id="ARBA00023273"/>
    </source>
</evidence>
<comment type="caution">
    <text evidence="11">The sequence shown here is derived from an EMBL/GenBank/DDBJ whole genome shotgun (WGS) entry which is preliminary data.</text>
</comment>
<comment type="subcellular location">
    <subcellularLocation>
        <location evidence="1">Cell projection</location>
        <location evidence="1">Cilium</location>
        <location evidence="1">Flagellum</location>
    </subcellularLocation>
</comment>
<keyword evidence="12" id="KW-1185">Reference proteome</keyword>
<evidence type="ECO:0000256" key="7">
    <source>
        <dbReference type="ARBA" id="ARBA00034142"/>
    </source>
</evidence>
<keyword evidence="2" id="KW-0282">Flagellum</keyword>
<reference evidence="11 12" key="1">
    <citation type="submission" date="2019-08" db="EMBL/GenBank/DDBJ databases">
        <title>A chromosome-level genome assembly, high-density linkage maps, and genome scans reveal the genomic architecture of hybrid incompatibilities underlying speciation via character displacement in darters (Percidae: Etheostominae).</title>
        <authorList>
            <person name="Moran R.L."/>
            <person name="Catchen J.M."/>
            <person name="Fuller R.C."/>
        </authorList>
    </citation>
    <scope>NUCLEOTIDE SEQUENCE [LARGE SCALE GENOMIC DNA]</scope>
    <source>
        <strain evidence="11">EspeVRDwgs_2016</strain>
        <tissue evidence="11">Muscle</tissue>
    </source>
</reference>
<dbReference type="PANTHER" id="PTHR15504:SF0">
    <property type="entry name" value="CILIA- AND FLAGELLA-ASSOCIATED PROTEIN 45"/>
    <property type="match status" value="1"/>
</dbReference>
<evidence type="ECO:0000256" key="3">
    <source>
        <dbReference type="ARBA" id="ARBA00023054"/>
    </source>
</evidence>
<evidence type="ECO:0000256" key="2">
    <source>
        <dbReference type="ARBA" id="ARBA00022846"/>
    </source>
</evidence>
<evidence type="ECO:0000256" key="4">
    <source>
        <dbReference type="ARBA" id="ARBA00023069"/>
    </source>
</evidence>
<evidence type="ECO:0000256" key="9">
    <source>
        <dbReference type="SAM" id="MobiDB-lite"/>
    </source>
</evidence>
<evidence type="ECO:0000256" key="8">
    <source>
        <dbReference type="SAM" id="Coils"/>
    </source>
</evidence>
<name>A0A5J5DKI4_9PERO</name>
<evidence type="ECO:0000313" key="11">
    <source>
        <dbReference type="EMBL" id="KAA8593895.1"/>
    </source>
</evidence>
<evidence type="ECO:0000256" key="6">
    <source>
        <dbReference type="ARBA" id="ARBA00034116"/>
    </source>
</evidence>
<dbReference type="EMBL" id="VOFY01000003">
    <property type="protein sequence ID" value="KAA8593895.1"/>
    <property type="molecule type" value="Genomic_DNA"/>
</dbReference>
<feature type="compositionally biased region" description="Polar residues" evidence="9">
    <location>
        <begin position="38"/>
        <end position="59"/>
    </location>
</feature>
<dbReference type="Pfam" id="PF13868">
    <property type="entry name" value="TPH"/>
    <property type="match status" value="1"/>
</dbReference>
<feature type="compositionally biased region" description="Low complexity" evidence="9">
    <location>
        <begin position="1"/>
        <end position="13"/>
    </location>
</feature>
<accession>A0A5J5DKI4</accession>
<evidence type="ECO:0000313" key="12">
    <source>
        <dbReference type="Proteomes" id="UP000327493"/>
    </source>
</evidence>
<feature type="coiled-coil region" evidence="8">
    <location>
        <begin position="433"/>
        <end position="514"/>
    </location>
</feature>
<gene>
    <name evidence="11" type="ORF">FQN60_004729</name>
</gene>
<dbReference type="InterPro" id="IPR043597">
    <property type="entry name" value="TPH_dom"/>
</dbReference>
<proteinExistence type="inferred from homology"/>
<dbReference type="InterPro" id="IPR033253">
    <property type="entry name" value="CFAP45"/>
</dbReference>
<sequence>MRLGSSSTSSRSSSDTRRYRILAPTSQVDETLFGSPKPISSQLDKRGNSASKAKNPSQKNQEDNVVQIVTKDLIRNLRIPFKDPSGESIILPSAEFERITSTSRVVTKEEREALREAYHRKKEEEIVGNKAAEERKRQIYEADLSRKENQALTELEREARDRAQRLVERANALRMEQEDEIKKLNHLIMGAQCQATRDTQIQEKKQIQAELSEEEKRLDTMMEVERRKALETMEQIDELRKQQRIGGMQKIYDQIRQHLEEKQVQEVMKELERQQIRENQEKMNLEDLKALEKKRDEQQRLQEEIKCINSETLRAKEQRREEEKLADMRDLEYIQKKMEREAEYEAEQRRIKKEKELEIARLRARQEKEKDYKAEQDELRARRNQEITDREWRRKQKELGEKKAKEEAMLRAARLEQVHGKENFLSIEAGREKAEFERLLKVQQEAIIKQKEEEERQRQKAHRHAEVIRNQVKERELSAVAKRREIFKEAERLMEDARQRRVRLDEIKEKKLKELKATGLSEQYCSEVERKARAGAL</sequence>
<feature type="domain" description="Trichohyalin-plectin-homology" evidence="10">
    <location>
        <begin position="175"/>
        <end position="520"/>
    </location>
</feature>
<protein>
    <recommendedName>
        <fullName evidence="7">Cilia- and flagella-associated protein 45</fullName>
    </recommendedName>
</protein>
<keyword evidence="4" id="KW-0969">Cilium</keyword>
<dbReference type="AlphaFoldDB" id="A0A5J5DKI4"/>
<keyword evidence="5" id="KW-0966">Cell projection</keyword>